<feature type="compositionally biased region" description="Basic and acidic residues" evidence="1">
    <location>
        <begin position="74"/>
        <end position="126"/>
    </location>
</feature>
<gene>
    <name evidence="4" type="ordered locus">azo3127</name>
</gene>
<reference evidence="4 5" key="1">
    <citation type="journal article" date="2006" name="Nat. Biotechnol.">
        <title>Complete genome of the mutualistic, N2-fixing grass endophyte Azoarcus sp. strain BH72.</title>
        <authorList>
            <person name="Krause A."/>
            <person name="Ramakumar A."/>
            <person name="Bartels D."/>
            <person name="Battistoni F."/>
            <person name="Bekel T."/>
            <person name="Boch J."/>
            <person name="Boehm M."/>
            <person name="Friedrich F."/>
            <person name="Hurek T."/>
            <person name="Krause L."/>
            <person name="Linke B."/>
            <person name="McHardy A.C."/>
            <person name="Sarkar A."/>
            <person name="Schneiker S."/>
            <person name="Syed A.A."/>
            <person name="Thauer R."/>
            <person name="Vorhoelter F.-J."/>
            <person name="Weidner S."/>
            <person name="Puehler A."/>
            <person name="Reinhold-Hurek B."/>
            <person name="Kaiser O."/>
            <person name="Goesmann A."/>
        </authorList>
    </citation>
    <scope>NUCLEOTIDE SEQUENCE [LARGE SCALE GENOMIC DNA]</scope>
    <source>
        <strain evidence="4 5">BH72</strain>
    </source>
</reference>
<evidence type="ECO:0000313" key="5">
    <source>
        <dbReference type="Proteomes" id="UP000002588"/>
    </source>
</evidence>
<dbReference type="eggNOG" id="ENOG5034CFR">
    <property type="taxonomic scope" value="Bacteria"/>
</dbReference>
<feature type="chain" id="PRO_5002635964" evidence="2">
    <location>
        <begin position="22"/>
        <end position="195"/>
    </location>
</feature>
<evidence type="ECO:0000259" key="3">
    <source>
        <dbReference type="Pfam" id="PF13511"/>
    </source>
</evidence>
<feature type="compositionally biased region" description="Pro residues" evidence="1">
    <location>
        <begin position="136"/>
        <end position="161"/>
    </location>
</feature>
<feature type="region of interest" description="Disordered" evidence="1">
    <location>
        <begin position="33"/>
        <end position="195"/>
    </location>
</feature>
<evidence type="ECO:0000313" key="4">
    <source>
        <dbReference type="EMBL" id="CAL95744.1"/>
    </source>
</evidence>
<keyword evidence="2" id="KW-0732">Signal</keyword>
<organism evidence="4 5">
    <name type="scientific">Azoarcus sp. (strain BH72)</name>
    <dbReference type="NCBI Taxonomy" id="418699"/>
    <lineage>
        <taxon>Bacteria</taxon>
        <taxon>Pseudomonadati</taxon>
        <taxon>Pseudomonadota</taxon>
        <taxon>Betaproteobacteria</taxon>
        <taxon>Rhodocyclales</taxon>
        <taxon>Zoogloeaceae</taxon>
        <taxon>Azoarcus</taxon>
    </lineage>
</organism>
<evidence type="ECO:0000256" key="2">
    <source>
        <dbReference type="SAM" id="SignalP"/>
    </source>
</evidence>
<dbReference type="KEGG" id="azo:azo3127"/>
<dbReference type="HOGENOM" id="CLU_1393843_0_0_4"/>
<dbReference type="Pfam" id="PF13511">
    <property type="entry name" value="DUF4124"/>
    <property type="match status" value="1"/>
</dbReference>
<feature type="compositionally biased region" description="Gly residues" evidence="1">
    <location>
        <begin position="185"/>
        <end position="195"/>
    </location>
</feature>
<evidence type="ECO:0000256" key="1">
    <source>
        <dbReference type="SAM" id="MobiDB-lite"/>
    </source>
</evidence>
<feature type="signal peptide" evidence="2">
    <location>
        <begin position="1"/>
        <end position="21"/>
    </location>
</feature>
<keyword evidence="5" id="KW-1185">Reference proteome</keyword>
<dbReference type="InterPro" id="IPR025392">
    <property type="entry name" value="DUF4124"/>
</dbReference>
<protein>
    <submittedName>
        <fullName evidence="4">Hypothetical secreted protein</fullName>
    </submittedName>
</protein>
<dbReference type="AlphaFoldDB" id="A1KA88"/>
<dbReference type="Proteomes" id="UP000002588">
    <property type="component" value="Chromosome"/>
</dbReference>
<dbReference type="EMBL" id="AM406670">
    <property type="protein sequence ID" value="CAL95744.1"/>
    <property type="molecule type" value="Genomic_DNA"/>
</dbReference>
<name>A1KA88_AZOSB</name>
<proteinExistence type="predicted"/>
<feature type="domain" description="DUF4124" evidence="3">
    <location>
        <begin position="12"/>
        <end position="62"/>
    </location>
</feature>
<sequence>MRPLPMLGLLMALVAAGDAAAQTVYRWRDANGQLSYGTEPPPGVKAEPIGGRGSVSVMPPPPVERNGPPAAGADAERLERLERELEEERRQRREDALRAEREESRRVALRERCEREYREPCDDEGRPLGASRYVPVPVPVPVRPYPPAYPPHPPHPPSHPPGKPDRDPPRSDPPPRPGASIRLGPVGGEEPGPRR</sequence>
<accession>A1KA88</accession>